<name>A0AAF0QA25_SOLVR</name>
<gene>
    <name evidence="1" type="ORF">MTR67_012288</name>
</gene>
<evidence type="ECO:0000313" key="2">
    <source>
        <dbReference type="Proteomes" id="UP001234989"/>
    </source>
</evidence>
<dbReference type="AlphaFoldDB" id="A0AAF0QA25"/>
<dbReference type="EMBL" id="CP133614">
    <property type="protein sequence ID" value="WMV18903.1"/>
    <property type="molecule type" value="Genomic_DNA"/>
</dbReference>
<reference evidence="1" key="1">
    <citation type="submission" date="2023-08" db="EMBL/GenBank/DDBJ databases">
        <title>A de novo genome assembly of Solanum verrucosum Schlechtendal, a Mexican diploid species geographically isolated from the other diploid A-genome species in potato relatives.</title>
        <authorList>
            <person name="Hosaka K."/>
        </authorList>
    </citation>
    <scope>NUCLEOTIDE SEQUENCE</scope>
    <source>
        <tissue evidence="1">Young leaves</tissue>
    </source>
</reference>
<accession>A0AAF0QA25</accession>
<dbReference type="InterPro" id="IPR012337">
    <property type="entry name" value="RNaseH-like_sf"/>
</dbReference>
<dbReference type="Proteomes" id="UP001234989">
    <property type="component" value="Chromosome 3"/>
</dbReference>
<keyword evidence="2" id="KW-1185">Reference proteome</keyword>
<organism evidence="1 2">
    <name type="scientific">Solanum verrucosum</name>
    <dbReference type="NCBI Taxonomy" id="315347"/>
    <lineage>
        <taxon>Eukaryota</taxon>
        <taxon>Viridiplantae</taxon>
        <taxon>Streptophyta</taxon>
        <taxon>Embryophyta</taxon>
        <taxon>Tracheophyta</taxon>
        <taxon>Spermatophyta</taxon>
        <taxon>Magnoliopsida</taxon>
        <taxon>eudicotyledons</taxon>
        <taxon>Gunneridae</taxon>
        <taxon>Pentapetalae</taxon>
        <taxon>asterids</taxon>
        <taxon>lamiids</taxon>
        <taxon>Solanales</taxon>
        <taxon>Solanaceae</taxon>
        <taxon>Solanoideae</taxon>
        <taxon>Solaneae</taxon>
        <taxon>Solanum</taxon>
    </lineage>
</organism>
<proteinExistence type="predicted"/>
<dbReference type="Gene3D" id="3.30.420.10">
    <property type="entry name" value="Ribonuclease H-like superfamily/Ribonuclease H"/>
    <property type="match status" value="1"/>
</dbReference>
<dbReference type="SUPFAM" id="SSF53098">
    <property type="entry name" value="Ribonuclease H-like"/>
    <property type="match status" value="1"/>
</dbReference>
<dbReference type="GO" id="GO:0003676">
    <property type="term" value="F:nucleic acid binding"/>
    <property type="evidence" value="ECO:0007669"/>
    <property type="project" value="InterPro"/>
</dbReference>
<dbReference type="InterPro" id="IPR036397">
    <property type="entry name" value="RNaseH_sf"/>
</dbReference>
<evidence type="ECO:0000313" key="1">
    <source>
        <dbReference type="EMBL" id="WMV18903.1"/>
    </source>
</evidence>
<sequence>MFRLHGLTLSIIFDRFTLFTSQFWKSFQNGLGTRVKLSTIFHPQTDGYYSRIGMTPFEDLYGRRCRSPIHWFKVGEVGLIGLELVHKAMQKKISCFAKSSMEESLS</sequence>
<protein>
    <submittedName>
        <fullName evidence="1">Uncharacterized protein</fullName>
    </submittedName>
</protein>